<proteinExistence type="predicted"/>
<reference evidence="1" key="1">
    <citation type="submission" date="2022-10" db="EMBL/GenBank/DDBJ databases">
        <title>Complete Genome of Trichothecium roseum strain YXFP-22015, a Plant Pathogen Isolated from Citrus.</title>
        <authorList>
            <person name="Wang Y."/>
            <person name="Zhu L."/>
        </authorList>
    </citation>
    <scope>NUCLEOTIDE SEQUENCE</scope>
    <source>
        <strain evidence="1">YXFP-22015</strain>
    </source>
</reference>
<dbReference type="EMBL" id="CM047945">
    <property type="protein sequence ID" value="KAI9898409.1"/>
    <property type="molecule type" value="Genomic_DNA"/>
</dbReference>
<evidence type="ECO:0000313" key="2">
    <source>
        <dbReference type="Proteomes" id="UP001163324"/>
    </source>
</evidence>
<evidence type="ECO:0000313" key="1">
    <source>
        <dbReference type="EMBL" id="KAI9898409.1"/>
    </source>
</evidence>
<comment type="caution">
    <text evidence="1">The sequence shown here is derived from an EMBL/GenBank/DDBJ whole genome shotgun (WGS) entry which is preliminary data.</text>
</comment>
<accession>A0ACC0UWE9</accession>
<gene>
    <name evidence="1" type="ORF">N3K66_006769</name>
</gene>
<name>A0ACC0UWE9_9HYPO</name>
<sequence length="601" mass="66048">MLATKPREGEHKYWSFDKFTSLAQKSPGSRMSSQYLNSLSTQPNWRGHYTYGNRESDSLASSSPRNSNSSLEAQKQCHKLASGCEDHELSVGSTTKSPPGFEDIKLEDFQPKSLHTLEQGAPTSTQAPVRNFSPAGINTEGCRSSGRPLVKSPVQDELQKTLSIGSASNEGREDVIKDEDMDVTDEDDMLDAMEDDGARQRMAADRSAAKRKMKRFRLNHQQTRFLMSEFVKQPHPDATHRERLSQQIPGLSPRQVQVWFQNRRAKIKRLNVNDRERVIQMRAVPDNFDNVRALHSPYGAVQGVGRPFAQHDMSSQPFRNNNMRPLIVDVQRSVTGTQSPTSLTPSLGGFGFPRSNVTTPDVLSPLSSASNDRYSFSSAASSPYGVGHGLSHGFLGQQHSFDNTASVSRPAHALQPLSLRDPLIRTRGETMHSPLQSAMSWKVGSLDYSGCQELSSSHSESRHQSRFLNSTLGQGFYDGGQYVSTSALGYGVKSRSPTTVATADYPGVHHSPLNRPRMRAASATLPLNSEFSDQPRSAAADSPPPSQHVTSRQISLSSSISNPSICTTSYPSAPLATPMDYPSKSPRKTSPRNMDNVPTLT</sequence>
<keyword evidence="2" id="KW-1185">Reference proteome</keyword>
<protein>
    <submittedName>
        <fullName evidence="1">Uncharacterized protein</fullName>
    </submittedName>
</protein>
<dbReference type="Proteomes" id="UP001163324">
    <property type="component" value="Chromosome 6"/>
</dbReference>
<organism evidence="1 2">
    <name type="scientific">Trichothecium roseum</name>
    <dbReference type="NCBI Taxonomy" id="47278"/>
    <lineage>
        <taxon>Eukaryota</taxon>
        <taxon>Fungi</taxon>
        <taxon>Dikarya</taxon>
        <taxon>Ascomycota</taxon>
        <taxon>Pezizomycotina</taxon>
        <taxon>Sordariomycetes</taxon>
        <taxon>Hypocreomycetidae</taxon>
        <taxon>Hypocreales</taxon>
        <taxon>Hypocreales incertae sedis</taxon>
        <taxon>Trichothecium</taxon>
    </lineage>
</organism>